<evidence type="ECO:0000313" key="2">
    <source>
        <dbReference type="Proteomes" id="UP000321389"/>
    </source>
</evidence>
<accession>A0A5B8KTS5</accession>
<reference evidence="1" key="1">
    <citation type="submission" date="2020-04" db="EMBL/GenBank/DDBJ databases">
        <title>Nitratireductor sp. nov. isolated from mangrove soil.</title>
        <authorList>
            <person name="Ye Y."/>
        </authorList>
    </citation>
    <scope>NUCLEOTIDE SEQUENCE</scope>
    <source>
        <strain evidence="1">SY7</strain>
    </source>
</reference>
<sequence length="129" mass="13472">MSVNGAVAVEIDQTEPVGDVLARIEAELEAIAHAVDANQAHIAAAIGAAAVADPAYASAVQEADLLSQKVAGIASFLRAILLELSPEWRVDATAAVRALKLAELAHRLGTQGRGEHAHDDIDYGHCDLF</sequence>
<organism evidence="1 2">
    <name type="scientific">Nitratireductor mangrovi</name>
    <dbReference type="NCBI Taxonomy" id="2599600"/>
    <lineage>
        <taxon>Bacteria</taxon>
        <taxon>Pseudomonadati</taxon>
        <taxon>Pseudomonadota</taxon>
        <taxon>Alphaproteobacteria</taxon>
        <taxon>Hyphomicrobiales</taxon>
        <taxon>Phyllobacteriaceae</taxon>
        <taxon>Nitratireductor</taxon>
    </lineage>
</organism>
<dbReference type="EMBL" id="CP042301">
    <property type="protein sequence ID" value="QDY99015.1"/>
    <property type="molecule type" value="Genomic_DNA"/>
</dbReference>
<gene>
    <name evidence="1" type="ORF">FQ775_00745</name>
</gene>
<proteinExistence type="predicted"/>
<keyword evidence="2" id="KW-1185">Reference proteome</keyword>
<evidence type="ECO:0000313" key="1">
    <source>
        <dbReference type="EMBL" id="QDY99015.1"/>
    </source>
</evidence>
<protein>
    <submittedName>
        <fullName evidence="1">Uncharacterized protein</fullName>
    </submittedName>
</protein>
<name>A0A5B8KTS5_9HYPH</name>
<dbReference type="RefSeq" id="WP_146297617.1">
    <property type="nucleotide sequence ID" value="NZ_CP042301.2"/>
</dbReference>
<dbReference type="Proteomes" id="UP000321389">
    <property type="component" value="Chromosome"/>
</dbReference>
<dbReference type="KEGG" id="niy:FQ775_00745"/>
<dbReference type="AlphaFoldDB" id="A0A5B8KTS5"/>
<dbReference type="OrthoDB" id="8115781at2"/>